<evidence type="ECO:0000256" key="3">
    <source>
        <dbReference type="ARBA" id="ARBA00007985"/>
    </source>
</evidence>
<keyword evidence="5 8" id="KW-0808">Transferase</keyword>
<evidence type="ECO:0000256" key="6">
    <source>
        <dbReference type="ARBA" id="ARBA00023141"/>
    </source>
</evidence>
<comment type="function">
    <text evidence="1 8">Stereospecific condensation of phosphoenolpyruvate (PEP) and D-erythrose-4-phosphate (E4P) giving rise to 3-deoxy-D-arabino-heptulosonate-7-phosphate (DAHP).</text>
</comment>
<comment type="similarity">
    <text evidence="3 8">Belongs to the class-I DAHP synthase family.</text>
</comment>
<name>A0ABS9HM26_9CORY</name>
<dbReference type="PIRSF" id="PIRSF001361">
    <property type="entry name" value="DAHP_synthase"/>
    <property type="match status" value="1"/>
</dbReference>
<dbReference type="SUPFAM" id="SSF51569">
    <property type="entry name" value="Aldolase"/>
    <property type="match status" value="1"/>
</dbReference>
<dbReference type="GO" id="GO:0003849">
    <property type="term" value="F:3-deoxy-7-phosphoheptulonate synthase activity"/>
    <property type="evidence" value="ECO:0007669"/>
    <property type="project" value="UniProtKB-EC"/>
</dbReference>
<dbReference type="InterPro" id="IPR006218">
    <property type="entry name" value="DAHP1/KDSA"/>
</dbReference>
<comment type="pathway">
    <text evidence="2 8">Metabolic intermediate biosynthesis; chorismate biosynthesis; chorismate from D-erythrose 4-phosphate and phosphoenolpyruvate: step 1/7.</text>
</comment>
<keyword evidence="4 8" id="KW-0028">Amino-acid biosynthesis</keyword>
<proteinExistence type="inferred from homology"/>
<keyword evidence="6 8" id="KW-0057">Aromatic amino acid biosynthesis</keyword>
<dbReference type="InterPro" id="IPR006219">
    <property type="entry name" value="DAHP_synth_1"/>
</dbReference>
<reference evidence="11 12" key="1">
    <citation type="submission" date="2022-01" db="EMBL/GenBank/DDBJ databases">
        <title>Identification and Characterization of Corynebacterium sp.</title>
        <authorList>
            <person name="Luo Q."/>
            <person name="Qu P."/>
            <person name="Chen Q."/>
        </authorList>
    </citation>
    <scope>NUCLEOTIDE SEQUENCE [LARGE SCALE GENOMIC DNA]</scope>
    <source>
        <strain evidence="11 12">MC-12</strain>
    </source>
</reference>
<comment type="catalytic activity">
    <reaction evidence="7 8">
        <text>D-erythrose 4-phosphate + phosphoenolpyruvate + H2O = 7-phospho-2-dehydro-3-deoxy-D-arabino-heptonate + phosphate</text>
        <dbReference type="Rhea" id="RHEA:14717"/>
        <dbReference type="ChEBI" id="CHEBI:15377"/>
        <dbReference type="ChEBI" id="CHEBI:16897"/>
        <dbReference type="ChEBI" id="CHEBI:43474"/>
        <dbReference type="ChEBI" id="CHEBI:58394"/>
        <dbReference type="ChEBI" id="CHEBI:58702"/>
        <dbReference type="EC" id="2.5.1.54"/>
    </reaction>
</comment>
<sequence length="376" mass="40252">MRPTSGTSPIAPHNAATTASAPRTDVSPVRPLPSPRELRHDIALDADARRLVESSRRTIANIIHGRDHRLLVIVGPCSIHDRDAAYDYATRLAEQAQRYSDRLLIVMRVYGEKPRTTVGWKGLVNDPDLDGSGDITRGLALEREVFRDVLSLGLPTATEFVEPLATSYIHDAVSWGAIGARTVQSQVHRQLASSLPMPIGFKNATDGSTQQAIDAIRAASAAHHFVGADDDGRVGVISSLGNTDGHVILRGGESGPNYGTESVLTATDRLTAAGLHPAVTIDASHGNSGKDHIRQRAVVTDIAERIAEGEPGINGVMMESFLVPGKQAHDEDMIRRHGKEALTYGQSITDACMGWDATVSALDELAHAVYTRGHGA</sequence>
<evidence type="ECO:0000313" key="12">
    <source>
        <dbReference type="Proteomes" id="UP001200604"/>
    </source>
</evidence>
<gene>
    <name evidence="11" type="ORF">L3H44_05625</name>
</gene>
<dbReference type="InterPro" id="IPR013785">
    <property type="entry name" value="Aldolase_TIM"/>
</dbReference>
<comment type="caution">
    <text evidence="11">The sequence shown here is derived from an EMBL/GenBank/DDBJ whole genome shotgun (WGS) entry which is preliminary data.</text>
</comment>
<accession>A0ABS9HM26</accession>
<dbReference type="GeneID" id="92727145"/>
<dbReference type="NCBIfam" id="TIGR00034">
    <property type="entry name" value="aroFGH"/>
    <property type="match status" value="1"/>
</dbReference>
<dbReference type="PANTHER" id="PTHR21225:SF12">
    <property type="entry name" value="PHOSPHO-2-DEHYDRO-3-DEOXYHEPTONATE ALDOLASE, TYROSINE-INHIBITED"/>
    <property type="match status" value="1"/>
</dbReference>
<dbReference type="Gene3D" id="3.20.20.70">
    <property type="entry name" value="Aldolase class I"/>
    <property type="match status" value="1"/>
</dbReference>
<organism evidence="11 12">
    <name type="scientific">Corynebacterium parakroppenstedtii</name>
    <dbReference type="NCBI Taxonomy" id="2828363"/>
    <lineage>
        <taxon>Bacteria</taxon>
        <taxon>Bacillati</taxon>
        <taxon>Actinomycetota</taxon>
        <taxon>Actinomycetes</taxon>
        <taxon>Mycobacteriales</taxon>
        <taxon>Corynebacteriaceae</taxon>
        <taxon>Corynebacterium</taxon>
    </lineage>
</organism>
<dbReference type="EMBL" id="JAKJKU010000002">
    <property type="protein sequence ID" value="MCF6773890.1"/>
    <property type="molecule type" value="Genomic_DNA"/>
</dbReference>
<evidence type="ECO:0000256" key="9">
    <source>
        <dbReference type="SAM" id="MobiDB-lite"/>
    </source>
</evidence>
<dbReference type="RefSeq" id="WP_046203110.1">
    <property type="nucleotide sequence ID" value="NZ_JAFFSY010000004.1"/>
</dbReference>
<feature type="domain" description="DAHP synthetase I/KDSA" evidence="10">
    <location>
        <begin position="61"/>
        <end position="360"/>
    </location>
</feature>
<dbReference type="NCBIfam" id="NF009395">
    <property type="entry name" value="PRK12755.1"/>
    <property type="match status" value="1"/>
</dbReference>
<feature type="region of interest" description="Disordered" evidence="9">
    <location>
        <begin position="1"/>
        <end position="38"/>
    </location>
</feature>
<evidence type="ECO:0000256" key="8">
    <source>
        <dbReference type="PIRNR" id="PIRNR001361"/>
    </source>
</evidence>
<evidence type="ECO:0000256" key="5">
    <source>
        <dbReference type="ARBA" id="ARBA00022679"/>
    </source>
</evidence>
<dbReference type="Pfam" id="PF00793">
    <property type="entry name" value="DAHP_synth_1"/>
    <property type="match status" value="1"/>
</dbReference>
<evidence type="ECO:0000256" key="7">
    <source>
        <dbReference type="ARBA" id="ARBA00047508"/>
    </source>
</evidence>
<evidence type="ECO:0000256" key="4">
    <source>
        <dbReference type="ARBA" id="ARBA00022605"/>
    </source>
</evidence>
<keyword evidence="12" id="KW-1185">Reference proteome</keyword>
<dbReference type="Proteomes" id="UP001200604">
    <property type="component" value="Unassembled WGS sequence"/>
</dbReference>
<evidence type="ECO:0000259" key="10">
    <source>
        <dbReference type="Pfam" id="PF00793"/>
    </source>
</evidence>
<evidence type="ECO:0000256" key="1">
    <source>
        <dbReference type="ARBA" id="ARBA00003726"/>
    </source>
</evidence>
<protein>
    <recommendedName>
        <fullName evidence="8">Phospho-2-dehydro-3-deoxyheptonate aldolase</fullName>
        <ecNumber evidence="8">2.5.1.54</ecNumber>
    </recommendedName>
</protein>
<dbReference type="PANTHER" id="PTHR21225">
    <property type="entry name" value="PHOSPHO-2-DEHYDRO-3-DEOXYHEPTONATE ALDOLASE DAHP SYNTHETASE"/>
    <property type="match status" value="1"/>
</dbReference>
<evidence type="ECO:0000256" key="2">
    <source>
        <dbReference type="ARBA" id="ARBA00004688"/>
    </source>
</evidence>
<dbReference type="EC" id="2.5.1.54" evidence="8"/>
<evidence type="ECO:0000313" key="11">
    <source>
        <dbReference type="EMBL" id="MCF6773890.1"/>
    </source>
</evidence>